<comment type="catalytic activity">
    <reaction evidence="9">
        <text>N-terminal S-1,2-diacyl-sn-glyceryl-L-cysteinyl-[lipoprotein] + a glycerophospholipid = N-acyl-S-1,2-diacyl-sn-glyceryl-L-cysteinyl-[lipoprotein] + a 2-acyl-sn-glycero-3-phospholipid + H(+)</text>
        <dbReference type="Rhea" id="RHEA:48228"/>
        <dbReference type="Rhea" id="RHEA-COMP:14681"/>
        <dbReference type="Rhea" id="RHEA-COMP:14684"/>
        <dbReference type="ChEBI" id="CHEBI:15378"/>
        <dbReference type="ChEBI" id="CHEBI:136912"/>
        <dbReference type="ChEBI" id="CHEBI:140656"/>
        <dbReference type="ChEBI" id="CHEBI:140657"/>
        <dbReference type="ChEBI" id="CHEBI:140660"/>
        <dbReference type="EC" id="2.3.1.269"/>
    </reaction>
</comment>
<dbReference type="NCBIfam" id="TIGR00546">
    <property type="entry name" value="lnt"/>
    <property type="match status" value="1"/>
</dbReference>
<dbReference type="RefSeq" id="WP_078208332.1">
    <property type="nucleotide sequence ID" value="NZ_CBCRUP010000005.1"/>
</dbReference>
<evidence type="ECO:0000256" key="2">
    <source>
        <dbReference type="ARBA" id="ARBA00010065"/>
    </source>
</evidence>
<comment type="pathway">
    <text evidence="9">Protein modification; lipoprotein biosynthesis (N-acyl transfer).</text>
</comment>
<evidence type="ECO:0000313" key="12">
    <source>
        <dbReference type="Proteomes" id="UP000662736"/>
    </source>
</evidence>
<sequence>MRAVKKSSFLTACAVALVSSGIGTLAYSPFDYWFIIFLSASGLIWLATHNNKKIALWGTFLWAVSYFCIGVNWVHVSMIQFGGVPEIVSYIAVLLLSAYLALYFGLFAYLVQRFKLANPWLLAVIFTAAEYLRGVVFTGFPWLQFGYSQIDSPFAGIAPILGVEGLSFFVIVISGYLVAICRDLAKKASFPTASCATLVSLLALAFGSQFIRFVEIDEQQPPTTMALVQGNIEQKMKWDPAHFNYTVRTYQQLILPLLGKYQVIVLPESAIPAVEAQIEPLLQQLQTVGAKTGSEIIIGTLHQTPKDIFNSATVLGNPQQPYSLEQSPRYNKHHLVPFGEYVPFGNLLDWMREVFVLPINLSQGTFIQSPLQAANRAFNLAICYEIIFTDQVQQNQKAHQADYLLTISNDAWFGTSIGPWQHFQMARMRALELGKPLIRATNTGITAFVDAYGKVTAQAPQFEATALTASVPAMKGQTLFAQYGNSLLYVLCVLLLLLGAVMRKVRVNTFNL</sequence>
<comment type="subcellular location">
    <subcellularLocation>
        <location evidence="1 9">Cell membrane</location>
        <topology evidence="1 9">Multi-pass membrane protein</topology>
    </subcellularLocation>
</comment>
<proteinExistence type="inferred from homology"/>
<dbReference type="PANTHER" id="PTHR38686">
    <property type="entry name" value="APOLIPOPROTEIN N-ACYLTRANSFERASE"/>
    <property type="match status" value="1"/>
</dbReference>
<dbReference type="GO" id="GO:0016410">
    <property type="term" value="F:N-acyltransferase activity"/>
    <property type="evidence" value="ECO:0007669"/>
    <property type="project" value="UniProtKB-UniRule"/>
</dbReference>
<dbReference type="SUPFAM" id="SSF56317">
    <property type="entry name" value="Carbon-nitrogen hydrolase"/>
    <property type="match status" value="1"/>
</dbReference>
<reference evidence="11" key="1">
    <citation type="submission" date="2021-03" db="EMBL/GenBank/DDBJ databases">
        <title>Characterization of a novel Integrative Conjugative Element in Glaesserella parasuis.</title>
        <authorList>
            <person name="Hu G."/>
            <person name="Sun H."/>
        </authorList>
    </citation>
    <scope>NUCLEOTIDE SEQUENCE</scope>
    <source>
        <strain evidence="11">GHP1807</strain>
    </source>
</reference>
<keyword evidence="4 9" id="KW-0808">Transferase</keyword>
<feature type="transmembrane region" description="Helical" evidence="9">
    <location>
        <begin position="483"/>
        <end position="502"/>
    </location>
</feature>
<evidence type="ECO:0000256" key="9">
    <source>
        <dbReference type="HAMAP-Rule" id="MF_01148"/>
    </source>
</evidence>
<keyword evidence="8 9" id="KW-0012">Acyltransferase</keyword>
<evidence type="ECO:0000256" key="3">
    <source>
        <dbReference type="ARBA" id="ARBA00022475"/>
    </source>
</evidence>
<evidence type="ECO:0000256" key="1">
    <source>
        <dbReference type="ARBA" id="ARBA00004651"/>
    </source>
</evidence>
<dbReference type="AlphaFoldDB" id="A0A1T0ABK9"/>
<evidence type="ECO:0000256" key="6">
    <source>
        <dbReference type="ARBA" id="ARBA00022989"/>
    </source>
</evidence>
<dbReference type="CDD" id="cd07571">
    <property type="entry name" value="ALP_N-acyl_transferase"/>
    <property type="match status" value="1"/>
</dbReference>
<evidence type="ECO:0000256" key="7">
    <source>
        <dbReference type="ARBA" id="ARBA00023136"/>
    </source>
</evidence>
<keyword evidence="5 9" id="KW-0812">Transmembrane</keyword>
<feature type="transmembrane region" description="Helical" evidence="9">
    <location>
        <begin position="30"/>
        <end position="47"/>
    </location>
</feature>
<evidence type="ECO:0000256" key="4">
    <source>
        <dbReference type="ARBA" id="ARBA00022679"/>
    </source>
</evidence>
<name>A0A1T0ABK9_GLAPU</name>
<feature type="transmembrane region" description="Helical" evidence="9">
    <location>
        <begin position="87"/>
        <end position="111"/>
    </location>
</feature>
<keyword evidence="7 9" id="KW-0472">Membrane</keyword>
<protein>
    <recommendedName>
        <fullName evidence="9">Apolipoprotein N-acyltransferase</fullName>
        <shortName evidence="9">ALP N-acyltransferase</shortName>
        <ecNumber evidence="9">2.3.1.269</ecNumber>
    </recommendedName>
</protein>
<dbReference type="GO" id="GO:0042158">
    <property type="term" value="P:lipoprotein biosynthetic process"/>
    <property type="evidence" value="ECO:0007669"/>
    <property type="project" value="UniProtKB-UniRule"/>
</dbReference>
<keyword evidence="3 9" id="KW-1003">Cell membrane</keyword>
<dbReference type="Pfam" id="PF20154">
    <property type="entry name" value="LNT_N"/>
    <property type="match status" value="1"/>
</dbReference>
<dbReference type="InterPro" id="IPR045378">
    <property type="entry name" value="LNT_N"/>
</dbReference>
<gene>
    <name evidence="9 11" type="primary">lnt</name>
    <name evidence="11" type="ORF">J1G54_06945</name>
</gene>
<evidence type="ECO:0000256" key="5">
    <source>
        <dbReference type="ARBA" id="ARBA00022692"/>
    </source>
</evidence>
<feature type="domain" description="CN hydrolase" evidence="10">
    <location>
        <begin position="228"/>
        <end position="473"/>
    </location>
</feature>
<dbReference type="GO" id="GO:0005886">
    <property type="term" value="C:plasma membrane"/>
    <property type="evidence" value="ECO:0007669"/>
    <property type="project" value="UniProtKB-SubCell"/>
</dbReference>
<dbReference type="Gene3D" id="3.60.110.10">
    <property type="entry name" value="Carbon-nitrogen hydrolase"/>
    <property type="match status" value="1"/>
</dbReference>
<feature type="transmembrane region" description="Helical" evidence="9">
    <location>
        <begin position="54"/>
        <end position="75"/>
    </location>
</feature>
<dbReference type="InterPro" id="IPR036526">
    <property type="entry name" value="C-N_Hydrolase_sf"/>
</dbReference>
<feature type="transmembrane region" description="Helical" evidence="9">
    <location>
        <begin position="190"/>
        <end position="211"/>
    </location>
</feature>
<accession>A0A1T0ABK9</accession>
<dbReference type="InterPro" id="IPR003010">
    <property type="entry name" value="C-N_Hydrolase"/>
</dbReference>
<feature type="transmembrane region" description="Helical" evidence="9">
    <location>
        <begin position="154"/>
        <end position="178"/>
    </location>
</feature>
<dbReference type="EMBL" id="CP071491">
    <property type="protein sequence ID" value="QSX16133.1"/>
    <property type="molecule type" value="Genomic_DNA"/>
</dbReference>
<dbReference type="InterPro" id="IPR004563">
    <property type="entry name" value="Apolipo_AcylTrfase"/>
</dbReference>
<organism evidence="11 12">
    <name type="scientific">Glaesserella parasuis</name>
    <name type="common">Haemophilus parasuis</name>
    <dbReference type="NCBI Taxonomy" id="738"/>
    <lineage>
        <taxon>Bacteria</taxon>
        <taxon>Pseudomonadati</taxon>
        <taxon>Pseudomonadota</taxon>
        <taxon>Gammaproteobacteria</taxon>
        <taxon>Pasteurellales</taxon>
        <taxon>Pasteurellaceae</taxon>
        <taxon>Glaesserella</taxon>
    </lineage>
</organism>
<dbReference type="Pfam" id="PF00795">
    <property type="entry name" value="CN_hydrolase"/>
    <property type="match status" value="1"/>
</dbReference>
<evidence type="ECO:0000313" key="11">
    <source>
        <dbReference type="EMBL" id="QSX16133.1"/>
    </source>
</evidence>
<dbReference type="HAMAP" id="MF_01148">
    <property type="entry name" value="Lnt"/>
    <property type="match status" value="1"/>
</dbReference>
<dbReference type="EC" id="2.3.1.269" evidence="9"/>
<feature type="transmembrane region" description="Helical" evidence="9">
    <location>
        <begin position="120"/>
        <end position="142"/>
    </location>
</feature>
<comment type="function">
    <text evidence="9">Catalyzes the phospholipid dependent N-acylation of the N-terminal cysteine of apolipoprotein, the last step in lipoprotein maturation.</text>
</comment>
<evidence type="ECO:0000256" key="8">
    <source>
        <dbReference type="ARBA" id="ARBA00023315"/>
    </source>
</evidence>
<comment type="similarity">
    <text evidence="2 9">Belongs to the CN hydrolase family. Apolipoprotein N-acyltransferase subfamily.</text>
</comment>
<evidence type="ECO:0000259" key="10">
    <source>
        <dbReference type="PROSITE" id="PS50263"/>
    </source>
</evidence>
<keyword evidence="6 9" id="KW-1133">Transmembrane helix</keyword>
<dbReference type="PANTHER" id="PTHR38686:SF1">
    <property type="entry name" value="APOLIPOPROTEIN N-ACYLTRANSFERASE"/>
    <property type="match status" value="1"/>
</dbReference>
<dbReference type="PROSITE" id="PS50263">
    <property type="entry name" value="CN_HYDROLASE"/>
    <property type="match status" value="1"/>
</dbReference>
<dbReference type="Proteomes" id="UP000662736">
    <property type="component" value="Chromosome"/>
</dbReference>